<dbReference type="GO" id="GO:0005737">
    <property type="term" value="C:cytoplasm"/>
    <property type="evidence" value="ECO:0007669"/>
    <property type="project" value="TreeGrafter"/>
</dbReference>
<dbReference type="InterPro" id="IPR016181">
    <property type="entry name" value="Acyl_CoA_acyltransferase"/>
</dbReference>
<dbReference type="PROSITE" id="PS51186">
    <property type="entry name" value="GNAT"/>
    <property type="match status" value="1"/>
</dbReference>
<sequence length="157" mass="18010">MGLTVAYLKDHPEYIPLVAKWIFETWGHYNPQARYEKTILKLHDHLNTESLPITYIALQDNKPVGTSSVRITDGIRPDLIPWLASLFVLPEYRGKGIAQALINAVKHKAQQLKYPTIYLLAFDQSIPQWYEKLGWQIIGNDALYGHSVKVMSIHIKT</sequence>
<name>A0A0Q9YEN6_9GAMM</name>
<dbReference type="Proteomes" id="UP000051494">
    <property type="component" value="Unassembled WGS sequence"/>
</dbReference>
<gene>
    <name evidence="2" type="ORF">CC99x_00938</name>
    <name evidence="3" type="ORF">CC99x_010335</name>
</gene>
<dbReference type="SUPFAM" id="SSF55729">
    <property type="entry name" value="Acyl-CoA N-acyltransferases (Nat)"/>
    <property type="match status" value="1"/>
</dbReference>
<evidence type="ECO:0000313" key="4">
    <source>
        <dbReference type="Proteomes" id="UP000051494"/>
    </source>
</evidence>
<dbReference type="InterPro" id="IPR039840">
    <property type="entry name" value="NAA80"/>
</dbReference>
<evidence type="ECO:0000313" key="2">
    <source>
        <dbReference type="EMBL" id="KRG18950.1"/>
    </source>
</evidence>
<dbReference type="EMBL" id="LKHV01000004">
    <property type="protein sequence ID" value="KRG18950.1"/>
    <property type="molecule type" value="Genomic_DNA"/>
</dbReference>
<proteinExistence type="predicted"/>
<protein>
    <submittedName>
        <fullName evidence="2 3">Acetyltransferase</fullName>
    </submittedName>
</protein>
<evidence type="ECO:0000313" key="3">
    <source>
        <dbReference type="EMBL" id="MCS5709302.1"/>
    </source>
</evidence>
<keyword evidence="2" id="KW-0808">Transferase</keyword>
<reference evidence="3" key="3">
    <citation type="submission" date="2021-06" db="EMBL/GenBank/DDBJ databases">
        <title>Genomic Description and Analysis of Intracellular Bacteria, Candidatus Berkiella cookevillensis and Candidatus Berkiella aquae.</title>
        <authorList>
            <person name="Kidane D.T."/>
            <person name="Mehari Y.T."/>
            <person name="Rice F.C."/>
            <person name="Arivett B.A."/>
            <person name="Farone A.L."/>
            <person name="Berk S.G."/>
            <person name="Farone M.B."/>
        </authorList>
    </citation>
    <scope>NUCLEOTIDE SEQUENCE</scope>
    <source>
        <strain evidence="3">CC99</strain>
    </source>
</reference>
<dbReference type="CDD" id="cd04301">
    <property type="entry name" value="NAT_SF"/>
    <property type="match status" value="1"/>
</dbReference>
<dbReference type="Gene3D" id="3.40.630.30">
    <property type="match status" value="1"/>
</dbReference>
<dbReference type="GO" id="GO:0008080">
    <property type="term" value="F:N-acetyltransferase activity"/>
    <property type="evidence" value="ECO:0007669"/>
    <property type="project" value="InterPro"/>
</dbReference>
<dbReference type="AlphaFoldDB" id="A0A0Q9YEN6"/>
<dbReference type="PANTHER" id="PTHR13538:SF4">
    <property type="entry name" value="N-ALPHA-ACETYLTRANSFERASE 80"/>
    <property type="match status" value="1"/>
</dbReference>
<feature type="domain" description="N-acetyltransferase" evidence="1">
    <location>
        <begin position="5"/>
        <end position="156"/>
    </location>
</feature>
<evidence type="ECO:0000259" key="1">
    <source>
        <dbReference type="PROSITE" id="PS51186"/>
    </source>
</evidence>
<keyword evidence="4" id="KW-1185">Reference proteome</keyword>
<comment type="caution">
    <text evidence="2">The sequence shown here is derived from an EMBL/GenBank/DDBJ whole genome shotgun (WGS) entry which is preliminary data.</text>
</comment>
<accession>A0A0Q9YEN6</accession>
<organism evidence="2">
    <name type="scientific">Candidatus Berkiella cookevillensis</name>
    <dbReference type="NCBI Taxonomy" id="437022"/>
    <lineage>
        <taxon>Bacteria</taxon>
        <taxon>Pseudomonadati</taxon>
        <taxon>Pseudomonadota</taxon>
        <taxon>Gammaproteobacteria</taxon>
        <taxon>Candidatus Berkiellales</taxon>
        <taxon>Candidatus Berkiellaceae</taxon>
        <taxon>Candidatus Berkiella</taxon>
    </lineage>
</organism>
<dbReference type="Pfam" id="PF13508">
    <property type="entry name" value="Acetyltransf_7"/>
    <property type="match status" value="1"/>
</dbReference>
<dbReference type="InterPro" id="IPR000182">
    <property type="entry name" value="GNAT_dom"/>
</dbReference>
<dbReference type="GO" id="GO:1905502">
    <property type="term" value="F:acetyl-CoA binding"/>
    <property type="evidence" value="ECO:0007669"/>
    <property type="project" value="TreeGrafter"/>
</dbReference>
<dbReference type="EMBL" id="LKHV02000001">
    <property type="protein sequence ID" value="MCS5709302.1"/>
    <property type="molecule type" value="Genomic_DNA"/>
</dbReference>
<reference evidence="3" key="2">
    <citation type="journal article" date="2016" name="Genome Announc.">
        <title>Draft Genome Sequences of Two Novel Amoeba-Resistant Intranuclear Bacteria, 'Candidatus Berkiella cookevillensis' and 'Candidatus Berkiella aquae'.</title>
        <authorList>
            <person name="Mehari Y.T."/>
            <person name="Arivett B.A."/>
            <person name="Farone A.L."/>
            <person name="Gunderson J.H."/>
            <person name="Farone M.B."/>
        </authorList>
    </citation>
    <scope>NUCLEOTIDE SEQUENCE</scope>
    <source>
        <strain evidence="3">CC99</strain>
    </source>
</reference>
<dbReference type="PANTHER" id="PTHR13538">
    <property type="entry name" value="N-ACETYLTRANSFERASE 6"/>
    <property type="match status" value="1"/>
</dbReference>
<dbReference type="RefSeq" id="WP_057624070.1">
    <property type="nucleotide sequence ID" value="NZ_LKHV02000001.1"/>
</dbReference>
<reference evidence="2" key="1">
    <citation type="submission" date="2015-09" db="EMBL/GenBank/DDBJ databases">
        <title>Draft Genome Sequences of Two Novel Amoeba-resistant Intranuclear Bacteria, Candidatus Berkiella cookevillensis and Candidatus Berkiella aquae.</title>
        <authorList>
            <person name="Mehari Y.T."/>
            <person name="Arivett B.A."/>
            <person name="Farone A.L."/>
            <person name="Gunderson J.H."/>
            <person name="Farone M.B."/>
        </authorList>
    </citation>
    <scope>NUCLEOTIDE SEQUENCE [LARGE SCALE GENOMIC DNA]</scope>
    <source>
        <strain evidence="2">CC99</strain>
    </source>
</reference>
<dbReference type="STRING" id="437022.CC99x_00938"/>
<dbReference type="OrthoDB" id="7678938at2"/>